<feature type="transmembrane region" description="Helical" evidence="7">
    <location>
        <begin position="375"/>
        <end position="398"/>
    </location>
</feature>
<dbReference type="EMBL" id="AP022871">
    <property type="protein sequence ID" value="BCB89236.1"/>
    <property type="molecule type" value="Genomic_DNA"/>
</dbReference>
<feature type="transmembrane region" description="Helical" evidence="7">
    <location>
        <begin position="227"/>
        <end position="245"/>
    </location>
</feature>
<evidence type="ECO:0000256" key="6">
    <source>
        <dbReference type="ARBA" id="ARBA00023136"/>
    </source>
</evidence>
<evidence type="ECO:0000256" key="4">
    <source>
        <dbReference type="ARBA" id="ARBA00022989"/>
    </source>
</evidence>
<dbReference type="GO" id="GO:0016020">
    <property type="term" value="C:membrane"/>
    <property type="evidence" value="ECO:0007669"/>
    <property type="project" value="UniProtKB-SubCell"/>
</dbReference>
<dbReference type="PANTHER" id="PTHR32468:SF0">
    <property type="entry name" value="K(+)_H(+) ANTIPORTER 1"/>
    <property type="match status" value="1"/>
</dbReference>
<feature type="transmembrane region" description="Helical" evidence="7">
    <location>
        <begin position="281"/>
        <end position="300"/>
    </location>
</feature>
<proteinExistence type="predicted"/>
<evidence type="ECO:0000259" key="8">
    <source>
        <dbReference type="Pfam" id="PF00999"/>
    </source>
</evidence>
<dbReference type="Pfam" id="PF00999">
    <property type="entry name" value="Na_H_Exchanger"/>
    <property type="match status" value="1"/>
</dbReference>
<keyword evidence="10" id="KW-1185">Reference proteome</keyword>
<protein>
    <recommendedName>
        <fullName evidence="8">Cation/H+ exchanger transmembrane domain-containing protein</fullName>
    </recommendedName>
</protein>
<sequence length="434" mass="45547">MRLDVVAMLALDLAAIVALARLLGALAQRLGQPRVIGEILGGILLGPTLFGGAITRTLFPDDVRPSLSLLASIGVCVFMLLVGLHLDSDLLKGQGRIATTVSLTSLILPFGLGALLALHLLAGHDTGNRLAFVLFLGAAMAITAFPVLARILADKGLIDTPIGGLALACAAVGDVLAWALLAVVAAVAGDGGDLWRVLLVVPFAIVLVRIVRPLLARFAARYPGESRPGAVGVALAVALGLLLSARATEWMGRHLIFGAFLFGVVMPRHGGAVLRRYALPWIERVSSFLLLPVFFTVAGLNVDLSRTDATALGELALILLVAIGGKLGGTFLGARAAGVRTRHSAVLAILVNTRGLTELIALTLGLQLGVLDQPLYSLMVVMALVTTAMTGVLLRFVYPDERVRQDLALARTPDRALSVHIRHVTVQPEKESAP</sequence>
<feature type="transmembrane region" description="Helical" evidence="7">
    <location>
        <begin position="35"/>
        <end position="55"/>
    </location>
</feature>
<feature type="transmembrane region" description="Helical" evidence="7">
    <location>
        <begin position="346"/>
        <end position="369"/>
    </location>
</feature>
<keyword evidence="5" id="KW-0406">Ion transport</keyword>
<dbReference type="GO" id="GO:0015297">
    <property type="term" value="F:antiporter activity"/>
    <property type="evidence" value="ECO:0007669"/>
    <property type="project" value="InterPro"/>
</dbReference>
<feature type="transmembrane region" description="Helical" evidence="7">
    <location>
        <begin position="98"/>
        <end position="118"/>
    </location>
</feature>
<feature type="transmembrane region" description="Helical" evidence="7">
    <location>
        <begin position="312"/>
        <end position="334"/>
    </location>
</feature>
<feature type="domain" description="Cation/H+ exchanger transmembrane" evidence="8">
    <location>
        <begin position="19"/>
        <end position="396"/>
    </location>
</feature>
<dbReference type="InterPro" id="IPR050794">
    <property type="entry name" value="CPA2_transporter"/>
</dbReference>
<keyword evidence="3 7" id="KW-0812">Transmembrane</keyword>
<reference evidence="9 10" key="1">
    <citation type="submission" date="2020-03" db="EMBL/GenBank/DDBJ databases">
        <title>Whole genome shotgun sequence of Phytohabitans suffuscus NBRC 105367.</title>
        <authorList>
            <person name="Komaki H."/>
            <person name="Tamura T."/>
        </authorList>
    </citation>
    <scope>NUCLEOTIDE SEQUENCE [LARGE SCALE GENOMIC DNA]</scope>
    <source>
        <strain evidence="9 10">NBRC 105367</strain>
    </source>
</reference>
<feature type="transmembrane region" description="Helical" evidence="7">
    <location>
        <begin position="194"/>
        <end position="215"/>
    </location>
</feature>
<keyword evidence="6 7" id="KW-0472">Membrane</keyword>
<feature type="transmembrane region" description="Helical" evidence="7">
    <location>
        <begin position="251"/>
        <end position="269"/>
    </location>
</feature>
<name>A0A6F8YT55_9ACTN</name>
<feature type="transmembrane region" description="Helical" evidence="7">
    <location>
        <begin position="130"/>
        <end position="153"/>
    </location>
</feature>
<dbReference type="Gene3D" id="1.20.1530.20">
    <property type="match status" value="1"/>
</dbReference>
<evidence type="ECO:0000313" key="10">
    <source>
        <dbReference type="Proteomes" id="UP000503011"/>
    </source>
</evidence>
<reference evidence="9 10" key="2">
    <citation type="submission" date="2020-03" db="EMBL/GenBank/DDBJ databases">
        <authorList>
            <person name="Ichikawa N."/>
            <person name="Kimura A."/>
            <person name="Kitahashi Y."/>
            <person name="Uohara A."/>
        </authorList>
    </citation>
    <scope>NUCLEOTIDE SEQUENCE [LARGE SCALE GENOMIC DNA]</scope>
    <source>
        <strain evidence="9 10">NBRC 105367</strain>
    </source>
</reference>
<feature type="transmembrane region" description="Helical" evidence="7">
    <location>
        <begin position="67"/>
        <end position="86"/>
    </location>
</feature>
<gene>
    <name evidence="9" type="ORF">Psuf_065490</name>
</gene>
<dbReference type="GO" id="GO:1902600">
    <property type="term" value="P:proton transmembrane transport"/>
    <property type="evidence" value="ECO:0007669"/>
    <property type="project" value="InterPro"/>
</dbReference>
<feature type="transmembrane region" description="Helical" evidence="7">
    <location>
        <begin position="165"/>
        <end position="188"/>
    </location>
</feature>
<dbReference type="RefSeq" id="WP_197946060.1">
    <property type="nucleotide sequence ID" value="NZ_AP022871.1"/>
</dbReference>
<comment type="subcellular location">
    <subcellularLocation>
        <location evidence="1">Membrane</location>
        <topology evidence="1">Multi-pass membrane protein</topology>
    </subcellularLocation>
</comment>
<evidence type="ECO:0000256" key="2">
    <source>
        <dbReference type="ARBA" id="ARBA00022448"/>
    </source>
</evidence>
<feature type="transmembrane region" description="Helical" evidence="7">
    <location>
        <begin position="6"/>
        <end position="23"/>
    </location>
</feature>
<evidence type="ECO:0000256" key="3">
    <source>
        <dbReference type="ARBA" id="ARBA00022692"/>
    </source>
</evidence>
<accession>A0A6F8YT55</accession>
<dbReference type="AlphaFoldDB" id="A0A6F8YT55"/>
<evidence type="ECO:0000256" key="7">
    <source>
        <dbReference type="SAM" id="Phobius"/>
    </source>
</evidence>
<dbReference type="PANTHER" id="PTHR32468">
    <property type="entry name" value="CATION/H + ANTIPORTER"/>
    <property type="match status" value="1"/>
</dbReference>
<evidence type="ECO:0000256" key="1">
    <source>
        <dbReference type="ARBA" id="ARBA00004141"/>
    </source>
</evidence>
<evidence type="ECO:0000256" key="5">
    <source>
        <dbReference type="ARBA" id="ARBA00023065"/>
    </source>
</evidence>
<dbReference type="Proteomes" id="UP000503011">
    <property type="component" value="Chromosome"/>
</dbReference>
<dbReference type="InterPro" id="IPR038770">
    <property type="entry name" value="Na+/solute_symporter_sf"/>
</dbReference>
<dbReference type="InterPro" id="IPR006153">
    <property type="entry name" value="Cation/H_exchanger_TM"/>
</dbReference>
<evidence type="ECO:0000313" key="9">
    <source>
        <dbReference type="EMBL" id="BCB89236.1"/>
    </source>
</evidence>
<keyword evidence="4 7" id="KW-1133">Transmembrane helix</keyword>
<organism evidence="9 10">
    <name type="scientific">Phytohabitans suffuscus</name>
    <dbReference type="NCBI Taxonomy" id="624315"/>
    <lineage>
        <taxon>Bacteria</taxon>
        <taxon>Bacillati</taxon>
        <taxon>Actinomycetota</taxon>
        <taxon>Actinomycetes</taxon>
        <taxon>Micromonosporales</taxon>
        <taxon>Micromonosporaceae</taxon>
    </lineage>
</organism>
<keyword evidence="2" id="KW-0813">Transport</keyword>
<dbReference type="KEGG" id="psuu:Psuf_065490"/>